<organism evidence="2 3">
    <name type="scientific">Phytophthora palmivora</name>
    <dbReference type="NCBI Taxonomy" id="4796"/>
    <lineage>
        <taxon>Eukaryota</taxon>
        <taxon>Sar</taxon>
        <taxon>Stramenopiles</taxon>
        <taxon>Oomycota</taxon>
        <taxon>Peronosporomycetes</taxon>
        <taxon>Peronosporales</taxon>
        <taxon>Peronosporaceae</taxon>
        <taxon>Phytophthora</taxon>
    </lineage>
</organism>
<dbReference type="SUPFAM" id="SSF82199">
    <property type="entry name" value="SET domain"/>
    <property type="match status" value="1"/>
</dbReference>
<name>A0A2P4XLR3_9STRA</name>
<evidence type="ECO:0000259" key="1">
    <source>
        <dbReference type="Pfam" id="PF00856"/>
    </source>
</evidence>
<gene>
    <name evidence="2" type="ORF">PHPALM_17661</name>
</gene>
<dbReference type="Pfam" id="PF00856">
    <property type="entry name" value="SET"/>
    <property type="match status" value="1"/>
</dbReference>
<dbReference type="AlphaFoldDB" id="A0A2P4XLR3"/>
<comment type="caution">
    <text evidence="2">The sequence shown here is derived from an EMBL/GenBank/DDBJ whole genome shotgun (WGS) entry which is preliminary data.</text>
</comment>
<feature type="domain" description="SET" evidence="1">
    <location>
        <begin position="27"/>
        <end position="81"/>
    </location>
</feature>
<proteinExistence type="predicted"/>
<sequence>MVSCLDLYYGPVNDYRMHLRTCATGNKYVDIDIFDAGGKLRFMNHACRPCAKFYEVQTAQRLTMVSATVWDGFPGEEITVS</sequence>
<protein>
    <recommendedName>
        <fullName evidence="1">SET domain-containing protein</fullName>
    </recommendedName>
</protein>
<keyword evidence="3" id="KW-1185">Reference proteome</keyword>
<accession>A0A2P4XLR3</accession>
<dbReference type="Proteomes" id="UP000237271">
    <property type="component" value="Unassembled WGS sequence"/>
</dbReference>
<dbReference type="Gene3D" id="2.170.270.10">
    <property type="entry name" value="SET domain"/>
    <property type="match status" value="1"/>
</dbReference>
<evidence type="ECO:0000313" key="2">
    <source>
        <dbReference type="EMBL" id="POM66478.1"/>
    </source>
</evidence>
<reference evidence="2 3" key="1">
    <citation type="journal article" date="2017" name="Genome Biol. Evol.">
        <title>Phytophthora megakarya and P. palmivora, closely related causal agents of cacao black pod rot, underwent increases in genome sizes and gene numbers by different mechanisms.</title>
        <authorList>
            <person name="Ali S.S."/>
            <person name="Shao J."/>
            <person name="Lary D.J."/>
            <person name="Kronmiller B."/>
            <person name="Shen D."/>
            <person name="Strem M.D."/>
            <person name="Amoako-Attah I."/>
            <person name="Akrofi A.Y."/>
            <person name="Begoude B.A."/>
            <person name="Ten Hoopen G.M."/>
            <person name="Coulibaly K."/>
            <person name="Kebe B.I."/>
            <person name="Melnick R.L."/>
            <person name="Guiltinan M.J."/>
            <person name="Tyler B.M."/>
            <person name="Meinhardt L.W."/>
            <person name="Bailey B.A."/>
        </authorList>
    </citation>
    <scope>NUCLEOTIDE SEQUENCE [LARGE SCALE GENOMIC DNA]</scope>
    <source>
        <strain evidence="3">sbr112.9</strain>
    </source>
</reference>
<dbReference type="InterPro" id="IPR001214">
    <property type="entry name" value="SET_dom"/>
</dbReference>
<evidence type="ECO:0000313" key="3">
    <source>
        <dbReference type="Proteomes" id="UP000237271"/>
    </source>
</evidence>
<dbReference type="CDD" id="cd08161">
    <property type="entry name" value="SET"/>
    <property type="match status" value="1"/>
</dbReference>
<dbReference type="OrthoDB" id="57563at2759"/>
<dbReference type="InterPro" id="IPR046341">
    <property type="entry name" value="SET_dom_sf"/>
</dbReference>
<dbReference type="EMBL" id="NCKW01009606">
    <property type="protein sequence ID" value="POM66478.1"/>
    <property type="molecule type" value="Genomic_DNA"/>
</dbReference>